<dbReference type="Proteomes" id="UP001058271">
    <property type="component" value="Chromosome"/>
</dbReference>
<evidence type="ECO:0000256" key="2">
    <source>
        <dbReference type="SAM" id="Phobius"/>
    </source>
</evidence>
<dbReference type="RefSeq" id="WP_260729377.1">
    <property type="nucleotide sequence ID" value="NZ_BAAABS010000090.1"/>
</dbReference>
<feature type="domain" description="GAF" evidence="3">
    <location>
        <begin position="111"/>
        <end position="267"/>
    </location>
</feature>
<name>A0ABY5ZCS9_9ACTN</name>
<reference evidence="4" key="1">
    <citation type="submission" date="2021-04" db="EMBL/GenBank/DDBJ databases">
        <title>Biosynthetic gene clusters of Dactylosporangioum roseum.</title>
        <authorList>
            <person name="Hartkoorn R.C."/>
            <person name="Beaudoing E."/>
            <person name="Hot D."/>
            <person name="Moureu S."/>
        </authorList>
    </citation>
    <scope>NUCLEOTIDE SEQUENCE</scope>
    <source>
        <strain evidence="4">NRRL B-16295</strain>
    </source>
</reference>
<evidence type="ECO:0000256" key="1">
    <source>
        <dbReference type="SAM" id="MobiDB-lite"/>
    </source>
</evidence>
<evidence type="ECO:0000259" key="3">
    <source>
        <dbReference type="SMART" id="SM00065"/>
    </source>
</evidence>
<dbReference type="EMBL" id="CP073721">
    <property type="protein sequence ID" value="UWZ39940.1"/>
    <property type="molecule type" value="Genomic_DNA"/>
</dbReference>
<keyword evidence="2" id="KW-0812">Transmembrane</keyword>
<dbReference type="SMART" id="SM00065">
    <property type="entry name" value="GAF"/>
    <property type="match status" value="1"/>
</dbReference>
<evidence type="ECO:0000313" key="5">
    <source>
        <dbReference type="Proteomes" id="UP001058271"/>
    </source>
</evidence>
<feature type="transmembrane region" description="Helical" evidence="2">
    <location>
        <begin position="43"/>
        <end position="61"/>
    </location>
</feature>
<dbReference type="InterPro" id="IPR003018">
    <property type="entry name" value="GAF"/>
</dbReference>
<dbReference type="SUPFAM" id="SSF55781">
    <property type="entry name" value="GAF domain-like"/>
    <property type="match status" value="1"/>
</dbReference>
<keyword evidence="5" id="KW-1185">Reference proteome</keyword>
<accession>A0ABY5ZCS9</accession>
<keyword evidence="2" id="KW-1133">Transmembrane helix</keyword>
<evidence type="ECO:0000313" key="4">
    <source>
        <dbReference type="EMBL" id="UWZ39940.1"/>
    </source>
</evidence>
<gene>
    <name evidence="4" type="ORF">Drose_18065</name>
</gene>
<feature type="region of interest" description="Disordered" evidence="1">
    <location>
        <begin position="264"/>
        <end position="283"/>
    </location>
</feature>
<protein>
    <submittedName>
        <fullName evidence="4">GAF domain-containing protein</fullName>
    </submittedName>
</protein>
<proteinExistence type="predicted"/>
<sequence length="283" mass="29578">MPDERPTARWRRLGLRLVLPVLFPVVAAAASAAAAVAHGTARLLWIVLSVSGTAATAVVAVRRDRQTAAAESAAAAAEAHLATGLNEAGAPLLAALGNLTTAPTQAARTAALDVLVHRAVDIAHHHCGRRRRTPHAARRAVFYALQGDDRLERRAYAGRQSNAPRRGFRLGATAHDTEAVRLALSEEVLVVDDLHAAPPPHFADAKGRSYRSFIAVPVRAGDTPFGLLVLDTDQPGALTNADKGHLILLAGVLAAGLSHAAAQAKQAAPRARPTNGRRAGVPT</sequence>
<organism evidence="4 5">
    <name type="scientific">Dactylosporangium roseum</name>
    <dbReference type="NCBI Taxonomy" id="47989"/>
    <lineage>
        <taxon>Bacteria</taxon>
        <taxon>Bacillati</taxon>
        <taxon>Actinomycetota</taxon>
        <taxon>Actinomycetes</taxon>
        <taxon>Micromonosporales</taxon>
        <taxon>Micromonosporaceae</taxon>
        <taxon>Dactylosporangium</taxon>
    </lineage>
</organism>
<keyword evidence="2" id="KW-0472">Membrane</keyword>
<dbReference type="Gene3D" id="3.30.450.40">
    <property type="match status" value="1"/>
</dbReference>
<dbReference type="InterPro" id="IPR029016">
    <property type="entry name" value="GAF-like_dom_sf"/>
</dbReference>
<dbReference type="Pfam" id="PF01590">
    <property type="entry name" value="GAF"/>
    <property type="match status" value="1"/>
</dbReference>